<evidence type="ECO:0000313" key="2">
    <source>
        <dbReference type="Proteomes" id="UP000017246"/>
    </source>
</evidence>
<proteinExistence type="predicted"/>
<dbReference type="AlphaFoldDB" id="A0A068YEC0"/>
<accession>A0A068YEC0</accession>
<dbReference type="Proteomes" id="UP000017246">
    <property type="component" value="Unassembled WGS sequence"/>
</dbReference>
<evidence type="ECO:0000313" key="1">
    <source>
        <dbReference type="EMBL" id="CDS43110.2"/>
    </source>
</evidence>
<name>A0A068YEC0_ECHMU</name>
<gene>
    <name evidence="1" type="ORF">EmuJ_001084000</name>
</gene>
<protein>
    <submittedName>
        <fullName evidence="1">Uncharacterized protein</fullName>
    </submittedName>
</protein>
<organism evidence="1 2">
    <name type="scientific">Echinococcus multilocularis</name>
    <name type="common">Fox tapeworm</name>
    <dbReference type="NCBI Taxonomy" id="6211"/>
    <lineage>
        <taxon>Eukaryota</taxon>
        <taxon>Metazoa</taxon>
        <taxon>Spiralia</taxon>
        <taxon>Lophotrochozoa</taxon>
        <taxon>Platyhelminthes</taxon>
        <taxon>Cestoda</taxon>
        <taxon>Eucestoda</taxon>
        <taxon>Cyclophyllidea</taxon>
        <taxon>Taeniidae</taxon>
        <taxon>Echinococcus</taxon>
    </lineage>
</organism>
<reference evidence="1" key="2">
    <citation type="submission" date="2015-11" db="EMBL/GenBank/DDBJ databases">
        <authorList>
            <person name="Zhang Y."/>
            <person name="Guo Z."/>
        </authorList>
    </citation>
    <scope>NUCLEOTIDE SEQUENCE</scope>
</reference>
<sequence>MMRHPIPTSDVVLQGDSSAAPLLSLDHLQVTCKGPDHAFCNIRITVSSKSERNRYFGRLICMGIYLTQNYPVGVAAAIVRAYTAENYFETPPPVIPCHCYCYYYAMLRLRQ</sequence>
<reference evidence="1" key="1">
    <citation type="journal article" date="2013" name="Nature">
        <title>The genomes of four tapeworm species reveal adaptations to parasitism.</title>
        <authorList>
            <person name="Tsai I.J."/>
            <person name="Zarowiecki M."/>
            <person name="Holroyd N."/>
            <person name="Garciarrubio A."/>
            <person name="Sanchez-Flores A."/>
            <person name="Brooks K.L."/>
            <person name="Tracey A."/>
            <person name="Bobes R.J."/>
            <person name="Fragoso G."/>
            <person name="Sciutto E."/>
            <person name="Aslett M."/>
            <person name="Beasley H."/>
            <person name="Bennett H.M."/>
            <person name="Cai J."/>
            <person name="Camicia F."/>
            <person name="Clark R."/>
            <person name="Cucher M."/>
            <person name="De Silva N."/>
            <person name="Day T.A."/>
            <person name="Deplazes P."/>
            <person name="Estrada K."/>
            <person name="Fernandez C."/>
            <person name="Holland P.W."/>
            <person name="Hou J."/>
            <person name="Hu S."/>
            <person name="Huckvale T."/>
            <person name="Hung S.S."/>
            <person name="Kamenetzky L."/>
            <person name="Keane J.A."/>
            <person name="Kiss F."/>
            <person name="Koziol U."/>
            <person name="Lambert O."/>
            <person name="Liu K."/>
            <person name="Luo X."/>
            <person name="Luo Y."/>
            <person name="Macchiaroli N."/>
            <person name="Nichol S."/>
            <person name="Paps J."/>
            <person name="Parkinson J."/>
            <person name="Pouchkina-Stantcheva N."/>
            <person name="Riddiford N."/>
            <person name="Rosenzvit M."/>
            <person name="Salinas G."/>
            <person name="Wasmuth J.D."/>
            <person name="Zamanian M."/>
            <person name="Zheng Y."/>
            <person name="Cai X."/>
            <person name="Soberon X."/>
            <person name="Olson P.D."/>
            <person name="Laclette J.P."/>
            <person name="Brehm K."/>
            <person name="Berriman M."/>
            <person name="Garciarrubio A."/>
            <person name="Bobes R.J."/>
            <person name="Fragoso G."/>
            <person name="Sanchez-Flores A."/>
            <person name="Estrada K."/>
            <person name="Cevallos M.A."/>
            <person name="Morett E."/>
            <person name="Gonzalez V."/>
            <person name="Portillo T."/>
            <person name="Ochoa-Leyva A."/>
            <person name="Jose M.V."/>
            <person name="Sciutto E."/>
            <person name="Landa A."/>
            <person name="Jimenez L."/>
            <person name="Valdes V."/>
            <person name="Carrero J.C."/>
            <person name="Larralde C."/>
            <person name="Morales-Montor J."/>
            <person name="Limon-Lason J."/>
            <person name="Soberon X."/>
            <person name="Laclette J.P."/>
        </authorList>
    </citation>
    <scope>NUCLEOTIDE SEQUENCE [LARGE SCALE GENOMIC DNA]</scope>
</reference>
<keyword evidence="2" id="KW-1185">Reference proteome</keyword>
<dbReference type="EMBL" id="LN902842">
    <property type="protein sequence ID" value="CDS43110.2"/>
    <property type="molecule type" value="Genomic_DNA"/>
</dbReference>